<dbReference type="eggNOG" id="KOG0723">
    <property type="taxonomic scope" value="Eukaryota"/>
</dbReference>
<dbReference type="Gene3D" id="1.10.287.110">
    <property type="entry name" value="DnaJ domain"/>
    <property type="match status" value="1"/>
</dbReference>
<dbReference type="OMA" id="RYLIHAW"/>
<comment type="subcellular location">
    <subcellularLocation>
        <location evidence="1">Mitochondrion inner membrane</location>
        <topology evidence="1">Single-pass membrane protein</topology>
    </subcellularLocation>
</comment>
<feature type="domain" description="J" evidence="9">
    <location>
        <begin position="59"/>
        <end position="111"/>
    </location>
</feature>
<evidence type="ECO:0000313" key="10">
    <source>
        <dbReference type="EMBL" id="EGC31346.1"/>
    </source>
</evidence>
<gene>
    <name evidence="10" type="ORF">DICPUDRAFT_40098</name>
</gene>
<dbReference type="PRINTS" id="PR00625">
    <property type="entry name" value="JDOMAIN"/>
</dbReference>
<dbReference type="OrthoDB" id="240298at2759"/>
<keyword evidence="3" id="KW-0999">Mitochondrion inner membrane</keyword>
<evidence type="ECO:0000256" key="5">
    <source>
        <dbReference type="ARBA" id="ARBA00023128"/>
    </source>
</evidence>
<proteinExistence type="inferred from homology"/>
<organism evidence="10 11">
    <name type="scientific">Dictyostelium purpureum</name>
    <name type="common">Slime mold</name>
    <dbReference type="NCBI Taxonomy" id="5786"/>
    <lineage>
        <taxon>Eukaryota</taxon>
        <taxon>Amoebozoa</taxon>
        <taxon>Evosea</taxon>
        <taxon>Eumycetozoa</taxon>
        <taxon>Dictyostelia</taxon>
        <taxon>Dictyosteliales</taxon>
        <taxon>Dictyosteliaceae</taxon>
        <taxon>Dictyostelium</taxon>
    </lineage>
</organism>
<name>F0ZXI2_DICPU</name>
<evidence type="ECO:0000256" key="4">
    <source>
        <dbReference type="ARBA" id="ARBA00022989"/>
    </source>
</evidence>
<dbReference type="AlphaFoldDB" id="F0ZXI2"/>
<keyword evidence="6 8" id="KW-0472">Membrane</keyword>
<protein>
    <recommendedName>
        <fullName evidence="9">J domain-containing protein</fullName>
    </recommendedName>
</protein>
<dbReference type="PANTHER" id="PTHR12763:SF28">
    <property type="entry name" value="GEO10507P1-RELATED"/>
    <property type="match status" value="1"/>
</dbReference>
<dbReference type="FunCoup" id="F0ZXI2">
    <property type="interactions" value="231"/>
</dbReference>
<reference evidence="11" key="1">
    <citation type="journal article" date="2011" name="Genome Biol.">
        <title>Comparative genomics of the social amoebae Dictyostelium discoideum and Dictyostelium purpureum.</title>
        <authorList>
            <consortium name="US DOE Joint Genome Institute (JGI-PGF)"/>
            <person name="Sucgang R."/>
            <person name="Kuo A."/>
            <person name="Tian X."/>
            <person name="Salerno W."/>
            <person name="Parikh A."/>
            <person name="Feasley C.L."/>
            <person name="Dalin E."/>
            <person name="Tu H."/>
            <person name="Huang E."/>
            <person name="Barry K."/>
            <person name="Lindquist E."/>
            <person name="Shapiro H."/>
            <person name="Bruce D."/>
            <person name="Schmutz J."/>
            <person name="Salamov A."/>
            <person name="Fey P."/>
            <person name="Gaudet P."/>
            <person name="Anjard C."/>
            <person name="Babu M.M."/>
            <person name="Basu S."/>
            <person name="Bushmanova Y."/>
            <person name="van der Wel H."/>
            <person name="Katoh-Kurasawa M."/>
            <person name="Dinh C."/>
            <person name="Coutinho P.M."/>
            <person name="Saito T."/>
            <person name="Elias M."/>
            <person name="Schaap P."/>
            <person name="Kay R.R."/>
            <person name="Henrissat B."/>
            <person name="Eichinger L."/>
            <person name="Rivero F."/>
            <person name="Putnam N.H."/>
            <person name="West C.M."/>
            <person name="Loomis W.F."/>
            <person name="Chisholm R.L."/>
            <person name="Shaulsky G."/>
            <person name="Strassmann J.E."/>
            <person name="Queller D.C."/>
            <person name="Kuspa A."/>
            <person name="Grigoriev I.V."/>
        </authorList>
    </citation>
    <scope>NUCLEOTIDE SEQUENCE [LARGE SCALE GENOMIC DNA]</scope>
    <source>
        <strain evidence="11">QSDP1</strain>
    </source>
</reference>
<dbReference type="InParanoid" id="F0ZXI2"/>
<dbReference type="EMBL" id="GL871260">
    <property type="protein sequence ID" value="EGC31346.1"/>
    <property type="molecule type" value="Genomic_DNA"/>
</dbReference>
<evidence type="ECO:0000256" key="7">
    <source>
        <dbReference type="ARBA" id="ARBA00038105"/>
    </source>
</evidence>
<keyword evidence="11" id="KW-1185">Reference proteome</keyword>
<dbReference type="Proteomes" id="UP000001064">
    <property type="component" value="Unassembled WGS sequence"/>
</dbReference>
<dbReference type="RefSeq" id="XP_003292122.1">
    <property type="nucleotide sequence ID" value="XM_003292074.1"/>
</dbReference>
<dbReference type="FunFam" id="1.10.287.110:FF:000001">
    <property type="entry name" value="Import inner membrane translocase subunit tim14"/>
    <property type="match status" value="1"/>
</dbReference>
<accession>F0ZXI2</accession>
<feature type="transmembrane region" description="Helical" evidence="8">
    <location>
        <begin position="6"/>
        <end position="22"/>
    </location>
</feature>
<dbReference type="GO" id="GO:0001671">
    <property type="term" value="F:ATPase activator activity"/>
    <property type="evidence" value="ECO:0000318"/>
    <property type="project" value="GO_Central"/>
</dbReference>
<dbReference type="PROSITE" id="PS50076">
    <property type="entry name" value="DNAJ_2"/>
    <property type="match status" value="1"/>
</dbReference>
<evidence type="ECO:0000256" key="3">
    <source>
        <dbReference type="ARBA" id="ARBA00022792"/>
    </source>
</evidence>
<dbReference type="STRING" id="5786.F0ZXI2"/>
<keyword evidence="4 8" id="KW-1133">Transmembrane helix</keyword>
<evidence type="ECO:0000259" key="9">
    <source>
        <dbReference type="PROSITE" id="PS50076"/>
    </source>
</evidence>
<dbReference type="Pfam" id="PF00226">
    <property type="entry name" value="DnaJ"/>
    <property type="match status" value="1"/>
</dbReference>
<dbReference type="KEGG" id="dpp:DICPUDRAFT_40098"/>
<dbReference type="GO" id="GO:0030150">
    <property type="term" value="P:protein import into mitochondrial matrix"/>
    <property type="evidence" value="ECO:0000318"/>
    <property type="project" value="GO_Central"/>
</dbReference>
<dbReference type="GeneID" id="10505870"/>
<dbReference type="VEuPathDB" id="AmoebaDB:DICPUDRAFT_40098"/>
<dbReference type="InterPro" id="IPR001623">
    <property type="entry name" value="DnaJ_domain"/>
</dbReference>
<keyword evidence="5" id="KW-0496">Mitochondrion</keyword>
<dbReference type="InterPro" id="IPR036869">
    <property type="entry name" value="J_dom_sf"/>
</dbReference>
<dbReference type="PANTHER" id="PTHR12763">
    <property type="match status" value="1"/>
</dbReference>
<evidence type="ECO:0000256" key="2">
    <source>
        <dbReference type="ARBA" id="ARBA00022692"/>
    </source>
</evidence>
<dbReference type="CDD" id="cd06257">
    <property type="entry name" value="DnaJ"/>
    <property type="match status" value="1"/>
</dbReference>
<dbReference type="SUPFAM" id="SSF46565">
    <property type="entry name" value="Chaperone J-domain"/>
    <property type="match status" value="1"/>
</dbReference>
<evidence type="ECO:0000256" key="1">
    <source>
        <dbReference type="ARBA" id="ARBA00004434"/>
    </source>
</evidence>
<keyword evidence="2 8" id="KW-0812">Transmembrane</keyword>
<comment type="similarity">
    <text evidence="7">Belongs to the TIM14 family.</text>
</comment>
<evidence type="ECO:0000256" key="6">
    <source>
        <dbReference type="ARBA" id="ARBA00023136"/>
    </source>
</evidence>
<sequence length="111" mass="12444">MATPFVVGVMVAGMAYTGRFIVRAVQRARNSQSIFEVSKKSFNMETVEEGFESKMTPDEAYSILGIDKNATKEEIKIRHKHLMIKNHPDKGGSSYLATKINEAKTILSNNY</sequence>
<evidence type="ECO:0000256" key="8">
    <source>
        <dbReference type="SAM" id="Phobius"/>
    </source>
</evidence>
<evidence type="ECO:0000313" key="11">
    <source>
        <dbReference type="Proteomes" id="UP000001064"/>
    </source>
</evidence>
<dbReference type="SMART" id="SM00271">
    <property type="entry name" value="DnaJ"/>
    <property type="match status" value="1"/>
</dbReference>
<dbReference type="GO" id="GO:0001405">
    <property type="term" value="C:PAM complex, Tim23 associated import motor"/>
    <property type="evidence" value="ECO:0000318"/>
    <property type="project" value="GO_Central"/>
</dbReference>